<dbReference type="Gene3D" id="3.40.50.720">
    <property type="entry name" value="NAD(P)-binding Rossmann-like Domain"/>
    <property type="match status" value="1"/>
</dbReference>
<dbReference type="PANTHER" id="PTHR11133">
    <property type="entry name" value="SACCHAROPINE DEHYDROGENASE"/>
    <property type="match status" value="1"/>
</dbReference>
<dbReference type="SUPFAM" id="SSF51735">
    <property type="entry name" value="NAD(P)-binding Rossmann-fold domains"/>
    <property type="match status" value="1"/>
</dbReference>
<dbReference type="Gene3D" id="3.30.360.10">
    <property type="entry name" value="Dihydrodipicolinate Reductase, domain 2"/>
    <property type="match status" value="1"/>
</dbReference>
<evidence type="ECO:0000259" key="3">
    <source>
        <dbReference type="Pfam" id="PF16653"/>
    </source>
</evidence>
<evidence type="ECO:0000313" key="6">
    <source>
        <dbReference type="Proteomes" id="UP000244338"/>
    </source>
</evidence>
<gene>
    <name evidence="4" type="ORF">BSOLF_0098</name>
    <name evidence="5" type="ORF">BSOLF_1241</name>
</gene>
<dbReference type="InterPro" id="IPR051168">
    <property type="entry name" value="AASS"/>
</dbReference>
<proteinExistence type="predicted"/>
<organism evidence="5 6">
    <name type="scientific">Candidatus Carbonibacillus altaicus</name>
    <dbReference type="NCBI Taxonomy" id="2163959"/>
    <lineage>
        <taxon>Bacteria</taxon>
        <taxon>Bacillati</taxon>
        <taxon>Bacillota</taxon>
        <taxon>Bacilli</taxon>
        <taxon>Bacillales</taxon>
        <taxon>Candidatus Carbonibacillus</taxon>
    </lineage>
</organism>
<dbReference type="EMBL" id="PEBX01000005">
    <property type="protein sequence ID" value="PTQ57537.1"/>
    <property type="molecule type" value="Genomic_DNA"/>
</dbReference>
<evidence type="ECO:0000259" key="2">
    <source>
        <dbReference type="Pfam" id="PF03435"/>
    </source>
</evidence>
<dbReference type="AlphaFoldDB" id="A0A2R6Y4D1"/>
<accession>A0A2R6Y4D1</accession>
<dbReference type="InterPro" id="IPR005097">
    <property type="entry name" value="Sacchrp_dh_NADP-bd"/>
</dbReference>
<dbReference type="InterPro" id="IPR032095">
    <property type="entry name" value="Sacchrp_dh-like_C"/>
</dbReference>
<evidence type="ECO:0000313" key="5">
    <source>
        <dbReference type="EMBL" id="PTQ57537.1"/>
    </source>
</evidence>
<dbReference type="Proteomes" id="UP000244338">
    <property type="component" value="Unassembled WGS sequence"/>
</dbReference>
<dbReference type="InterPro" id="IPR036291">
    <property type="entry name" value="NAD(P)-bd_dom_sf"/>
</dbReference>
<evidence type="ECO:0000256" key="1">
    <source>
        <dbReference type="ARBA" id="ARBA00023002"/>
    </source>
</evidence>
<dbReference type="SUPFAM" id="SSF55347">
    <property type="entry name" value="Glyceraldehyde-3-phosphate dehydrogenase-like, C-terminal domain"/>
    <property type="match status" value="1"/>
</dbReference>
<comment type="caution">
    <text evidence="5">The sequence shown here is derived from an EMBL/GenBank/DDBJ whole genome shotgun (WGS) entry which is preliminary data.</text>
</comment>
<feature type="domain" description="Saccharopine dehydrogenase-like C-terminal" evidence="3">
    <location>
        <begin position="137"/>
        <end position="385"/>
    </location>
</feature>
<sequence>MGDRFIVLGAGKMGRVAARALLETPEQTVTLADVREEALLAATEEIAETMGREALHRLQTRTLDASDETAIVSALEAHNVVLNALYFTFNEKVAHAAVEAGVHYTDLGGHIMGVTERVLALSEVARAKGVTLIPDVGVAPGMINVLAGHGARDLETIEAIEIYVGGIPQRPKPPFGYAHVFSLEGLFDHYEDDSEIIRDGQRVRVPALSEIETVYFPQFGPLEAFHTAGGTSTLIDTFQHAHNLMYKTVRYPGHAERMQLLKTLGFFNRERTVEIESVQGAVRPRDVLLTMLKKELDLGDDDDVVLLRVQVRGTVQGHRRERRYETVTFRDRHKNVTAMAQTTAYSLAVVAEMLACGEIEKKGALPPELSVPGEMYMERMHARGVLIHAFERLID</sequence>
<dbReference type="GO" id="GO:0016491">
    <property type="term" value="F:oxidoreductase activity"/>
    <property type="evidence" value="ECO:0007669"/>
    <property type="project" value="UniProtKB-KW"/>
</dbReference>
<feature type="domain" description="Saccharopine dehydrogenase NADP binding" evidence="2">
    <location>
        <begin position="6"/>
        <end position="133"/>
    </location>
</feature>
<name>A0A2R6Y4D1_9BACL</name>
<reference evidence="5" key="2">
    <citation type="journal article" date="2018" name="Sci. Rep.">
        <title>Lignite coal burning seam in the remote Altai Mountains harbors a hydrogen-driven thermophilic microbial community.</title>
        <authorList>
            <person name="Kadnikov V.V."/>
            <person name="Mardanov A.V."/>
            <person name="Ivasenko D.A."/>
            <person name="Beletsky A.V."/>
            <person name="Karnachuk O.V."/>
            <person name="Ravin N.V."/>
        </authorList>
    </citation>
    <scope>NUCLEOTIDE SEQUENCE</scope>
    <source>
        <strain evidence="5">AL32</strain>
    </source>
</reference>
<dbReference type="PANTHER" id="PTHR11133:SF22">
    <property type="entry name" value="ALPHA-AMINOADIPIC SEMIALDEHYDE SYNTHASE, MITOCHONDRIAL"/>
    <property type="match status" value="1"/>
</dbReference>
<reference evidence="6" key="1">
    <citation type="journal article" date="2018" name="Sci. Rep.">
        <title>Lignite coal burning seam in the remote Altai Mountains harbors a hydrogen-driven thermophilic microbial community.</title>
        <authorList>
            <person name="Kadnikov V.V."/>
            <person name="Mardanov A.V."/>
            <person name="Ivasenko D.A."/>
            <person name="Antsiferov D.V."/>
            <person name="Beletsky A.V."/>
            <person name="Karnachuk O.V."/>
            <person name="Ravin N.V."/>
        </authorList>
    </citation>
    <scope>NUCLEOTIDE SEQUENCE [LARGE SCALE GENOMIC DNA]</scope>
</reference>
<protein>
    <submittedName>
        <fullName evidence="5">L-lysine dehydrogenase</fullName>
    </submittedName>
</protein>
<evidence type="ECO:0000313" key="4">
    <source>
        <dbReference type="EMBL" id="PTQ56546.1"/>
    </source>
</evidence>
<dbReference type="Pfam" id="PF16653">
    <property type="entry name" value="Sacchrp_dh_C"/>
    <property type="match status" value="1"/>
</dbReference>
<dbReference type="Pfam" id="PF03435">
    <property type="entry name" value="Sacchrp_dh_NADP"/>
    <property type="match status" value="1"/>
</dbReference>
<dbReference type="EMBL" id="PEBX01000025">
    <property type="protein sequence ID" value="PTQ56546.1"/>
    <property type="molecule type" value="Genomic_DNA"/>
</dbReference>
<keyword evidence="1" id="KW-0560">Oxidoreductase</keyword>